<protein>
    <submittedName>
        <fullName evidence="1">Uncharacterized protein</fullName>
    </submittedName>
</protein>
<organism evidence="1 2">
    <name type="scientific">Streptomyces rubrogriseus</name>
    <dbReference type="NCBI Taxonomy" id="194673"/>
    <lineage>
        <taxon>Bacteria</taxon>
        <taxon>Bacillati</taxon>
        <taxon>Actinomycetota</taxon>
        <taxon>Actinomycetes</taxon>
        <taxon>Kitasatosporales</taxon>
        <taxon>Streptomycetaceae</taxon>
        <taxon>Streptomyces</taxon>
        <taxon>Streptomyces violaceoruber group</taxon>
    </lineage>
</organism>
<comment type="caution">
    <text evidence="1">The sequence shown here is derived from an EMBL/GenBank/DDBJ whole genome shotgun (WGS) entry which is preliminary data.</text>
</comment>
<gene>
    <name evidence="1" type="ORF">G3I66_31585</name>
</gene>
<evidence type="ECO:0000313" key="1">
    <source>
        <dbReference type="EMBL" id="NEC37686.1"/>
    </source>
</evidence>
<accession>A0A6G3TMD3</accession>
<dbReference type="Proteomes" id="UP000475666">
    <property type="component" value="Unassembled WGS sequence"/>
</dbReference>
<proteinExistence type="predicted"/>
<dbReference type="AlphaFoldDB" id="A0A6G3TMD3"/>
<dbReference type="EMBL" id="JAAGMQ010000937">
    <property type="protein sequence ID" value="NEC37686.1"/>
    <property type="molecule type" value="Genomic_DNA"/>
</dbReference>
<reference evidence="1 2" key="1">
    <citation type="submission" date="2020-01" db="EMBL/GenBank/DDBJ databases">
        <title>Insect and environment-associated Actinomycetes.</title>
        <authorList>
            <person name="Currrie C."/>
            <person name="Chevrette M."/>
            <person name="Carlson C."/>
            <person name="Stubbendieck R."/>
            <person name="Wendt-Pienkowski E."/>
        </authorList>
    </citation>
    <scope>NUCLEOTIDE SEQUENCE [LARGE SCALE GENOMIC DNA]</scope>
    <source>
        <strain evidence="1 2">SID7739</strain>
    </source>
</reference>
<name>A0A6G3TMD3_9ACTN</name>
<evidence type="ECO:0000313" key="2">
    <source>
        <dbReference type="Proteomes" id="UP000475666"/>
    </source>
</evidence>
<sequence>MTRHPPGGHPHRMARFQHTVTLAPVPRRWFESCVAALHDLAEGTDAEGGRLTLPDGRPLPGLVLAEGRHPGPGARYRPVNEKDGEPDADQCLTVLAWDRRGETVLEVVTLDDDQDHPARLVCALGLTSVERPREAWLTATLHSAGGKRAKYLGGTGRLRLDLGRWWQATSHGRRPSRAPLGGSLTHALVRVSVTVVPRPAPDGRWRVTVKARVRGRSFARPLLPLAAAVLGRRARRAGAEALERAAVAWNAQVPALVRKDGERLSAALADALLGP</sequence>